<gene>
    <name evidence="1" type="ORF">OSB04_018336</name>
</gene>
<keyword evidence="2" id="KW-1185">Reference proteome</keyword>
<proteinExistence type="predicted"/>
<evidence type="ECO:0000313" key="2">
    <source>
        <dbReference type="Proteomes" id="UP001172457"/>
    </source>
</evidence>
<name>A0AA38TFJ3_9ASTR</name>
<evidence type="ECO:0000313" key="1">
    <source>
        <dbReference type="EMBL" id="KAJ9554291.1"/>
    </source>
</evidence>
<sequence>MNFAGNRRGAAAGRERIGGYFGYRRERLAKSNLIKRSLVKHHHGPSLFTATVASFVPPISHQATITEPLTPSHHCSKRLIGKPHDASRLAETNLTLPFFNAFHLSNNPSSLTLFHTPTLLFSSLSFFLSLSKTSITVPSTS</sequence>
<dbReference type="AlphaFoldDB" id="A0AA38TFJ3"/>
<reference evidence="1" key="1">
    <citation type="submission" date="2023-03" db="EMBL/GenBank/DDBJ databases">
        <title>Chromosome-scale reference genome and RAD-based genetic map of yellow starthistle (Centaurea solstitialis) reveal putative structural variation and QTLs associated with invader traits.</title>
        <authorList>
            <person name="Reatini B."/>
            <person name="Cang F.A."/>
            <person name="Jiang Q."/>
            <person name="Mckibben M.T.W."/>
            <person name="Barker M.S."/>
            <person name="Rieseberg L.H."/>
            <person name="Dlugosch K.M."/>
        </authorList>
    </citation>
    <scope>NUCLEOTIDE SEQUENCE</scope>
    <source>
        <strain evidence="1">CAN-66</strain>
        <tissue evidence="1">Leaf</tissue>
    </source>
</reference>
<comment type="caution">
    <text evidence="1">The sequence shown here is derived from an EMBL/GenBank/DDBJ whole genome shotgun (WGS) entry which is preliminary data.</text>
</comment>
<dbReference type="EMBL" id="JARYMX010000004">
    <property type="protein sequence ID" value="KAJ9554291.1"/>
    <property type="molecule type" value="Genomic_DNA"/>
</dbReference>
<accession>A0AA38TFJ3</accession>
<protein>
    <submittedName>
        <fullName evidence="1">Uncharacterized protein</fullName>
    </submittedName>
</protein>
<organism evidence="1 2">
    <name type="scientific">Centaurea solstitialis</name>
    <name type="common">yellow star-thistle</name>
    <dbReference type="NCBI Taxonomy" id="347529"/>
    <lineage>
        <taxon>Eukaryota</taxon>
        <taxon>Viridiplantae</taxon>
        <taxon>Streptophyta</taxon>
        <taxon>Embryophyta</taxon>
        <taxon>Tracheophyta</taxon>
        <taxon>Spermatophyta</taxon>
        <taxon>Magnoliopsida</taxon>
        <taxon>eudicotyledons</taxon>
        <taxon>Gunneridae</taxon>
        <taxon>Pentapetalae</taxon>
        <taxon>asterids</taxon>
        <taxon>campanulids</taxon>
        <taxon>Asterales</taxon>
        <taxon>Asteraceae</taxon>
        <taxon>Carduoideae</taxon>
        <taxon>Cardueae</taxon>
        <taxon>Centaureinae</taxon>
        <taxon>Centaurea</taxon>
    </lineage>
</organism>
<dbReference type="Proteomes" id="UP001172457">
    <property type="component" value="Chromosome 4"/>
</dbReference>